<evidence type="ECO:0000256" key="1">
    <source>
        <dbReference type="SAM" id="SignalP"/>
    </source>
</evidence>
<name>A0A923ENL2_KLEPN</name>
<evidence type="ECO:0000313" key="2">
    <source>
        <dbReference type="EMBL" id="MBC2873180.1"/>
    </source>
</evidence>
<gene>
    <name evidence="2" type="ORF">H7U18_19570</name>
</gene>
<feature type="signal peptide" evidence="1">
    <location>
        <begin position="1"/>
        <end position="26"/>
    </location>
</feature>
<sequence>MIEPKSLAPLFSSSRALMLCSLPAFCTGAGAVTVICSEVSSTASPLTAEVSAAMAEV</sequence>
<dbReference type="EMBL" id="JACLQZ010000001">
    <property type="protein sequence ID" value="MBC2873180.1"/>
    <property type="molecule type" value="Genomic_DNA"/>
</dbReference>
<evidence type="ECO:0008006" key="4">
    <source>
        <dbReference type="Google" id="ProtNLM"/>
    </source>
</evidence>
<proteinExistence type="predicted"/>
<reference evidence="2" key="1">
    <citation type="submission" date="2020-08" db="EMBL/GenBank/DDBJ databases">
        <title>Tigecycline and colistin resistance in Klebsiella pneumoniae.</title>
        <authorList>
            <person name="Ramesh N."/>
            <person name="Shanthini T."/>
            <person name="Prasanth M."/>
            <person name="Senthilkumar N."/>
            <person name="Meesala Krishna M."/>
            <person name="Guruswami G."/>
        </authorList>
    </citation>
    <scope>NUCLEOTIDE SEQUENCE</scope>
    <source>
        <strain evidence="2">SHM 84C</strain>
    </source>
</reference>
<organism evidence="2 3">
    <name type="scientific">Klebsiella pneumoniae</name>
    <dbReference type="NCBI Taxonomy" id="573"/>
    <lineage>
        <taxon>Bacteria</taxon>
        <taxon>Pseudomonadati</taxon>
        <taxon>Pseudomonadota</taxon>
        <taxon>Gammaproteobacteria</taxon>
        <taxon>Enterobacterales</taxon>
        <taxon>Enterobacteriaceae</taxon>
        <taxon>Klebsiella/Raoultella group</taxon>
        <taxon>Klebsiella</taxon>
        <taxon>Klebsiella pneumoniae complex</taxon>
    </lineage>
</organism>
<protein>
    <recommendedName>
        <fullName evidence="4">Secreted protein</fullName>
    </recommendedName>
</protein>
<evidence type="ECO:0000313" key="3">
    <source>
        <dbReference type="Proteomes" id="UP000629923"/>
    </source>
</evidence>
<accession>A0A923ENL2</accession>
<feature type="chain" id="PRO_5036859100" description="Secreted protein" evidence="1">
    <location>
        <begin position="27"/>
        <end position="57"/>
    </location>
</feature>
<keyword evidence="1" id="KW-0732">Signal</keyword>
<dbReference type="Proteomes" id="UP000629923">
    <property type="component" value="Unassembled WGS sequence"/>
</dbReference>
<comment type="caution">
    <text evidence="2">The sequence shown here is derived from an EMBL/GenBank/DDBJ whole genome shotgun (WGS) entry which is preliminary data.</text>
</comment>
<dbReference type="AlphaFoldDB" id="A0A923ENL2"/>